<evidence type="ECO:0000256" key="1">
    <source>
        <dbReference type="SAM" id="MobiDB-lite"/>
    </source>
</evidence>
<name>A0A1Y0T3H8_9CAUD</name>
<reference evidence="2 3" key="1">
    <citation type="submission" date="2017-05" db="EMBL/GenBank/DDBJ databases">
        <authorList>
            <person name="Song R."/>
            <person name="Chenine A.L."/>
            <person name="Ruprecht R.M."/>
        </authorList>
    </citation>
    <scope>NUCLEOTIDE SEQUENCE [LARGE SCALE GENOMIC DNA]</scope>
</reference>
<feature type="compositionally biased region" description="Basic and acidic residues" evidence="1">
    <location>
        <begin position="118"/>
        <end position="138"/>
    </location>
</feature>
<proteinExistence type="predicted"/>
<sequence length="300" mass="34429">MQFANLNIADLRWAMGAVRGNEEILTQYVLAGLLNVHLRSVPMSIVHREQRELKYTYPILRFDVYPDVRKPSMGREYTHWMVAPVIDQPSVKQERIVIHNRESDTLSVVLNIGYTEPPKVEEPPVEERQDSRRDTYGERSHFFKSNNIDMSWGTTWTEVARMQVELMRLWAEAFPGQSYRTARFQEGAVVIASRDLRCEQWPQVPMYRVVAQVQPFINDGRGSGDTGLVDTIIQPLGHMFGGSPSYVHSGNLLTLNQYEARLVEPASSVFNGPRGDYEPSSFIVEEVIKKVPDSVRELFR</sequence>
<organism evidence="2 3">
    <name type="scientific">Pseudomonas phage Noxifer</name>
    <dbReference type="NCBI Taxonomy" id="2006684"/>
    <lineage>
        <taxon>Viruses</taxon>
        <taxon>Duplodnaviria</taxon>
        <taxon>Heunggongvirae</taxon>
        <taxon>Uroviricota</taxon>
        <taxon>Caudoviricetes</taxon>
        <taxon>Chimalliviridae</taxon>
        <taxon>Noxifervirus</taxon>
        <taxon>Noxifervirus noxifer</taxon>
    </lineage>
</organism>
<feature type="region of interest" description="Disordered" evidence="1">
    <location>
        <begin position="117"/>
        <end position="138"/>
    </location>
</feature>
<keyword evidence="3" id="KW-1185">Reference proteome</keyword>
<dbReference type="EMBL" id="MF063068">
    <property type="protein sequence ID" value="ARV77457.1"/>
    <property type="molecule type" value="Genomic_DNA"/>
</dbReference>
<protein>
    <submittedName>
        <fullName evidence="2">Uncharacterized protein</fullName>
    </submittedName>
</protein>
<dbReference type="Proteomes" id="UP000224829">
    <property type="component" value="Segment"/>
</dbReference>
<accession>A0A1Y0T3H8</accession>
<evidence type="ECO:0000313" key="3">
    <source>
        <dbReference type="Proteomes" id="UP000224829"/>
    </source>
</evidence>
<evidence type="ECO:0000313" key="2">
    <source>
        <dbReference type="EMBL" id="ARV77457.1"/>
    </source>
</evidence>
<gene>
    <name evidence="2" type="ORF">NOXIFER_292</name>
</gene>